<dbReference type="OrthoDB" id="551302at2759"/>
<dbReference type="Pfam" id="PF04979">
    <property type="entry name" value="IPP-2"/>
    <property type="match status" value="1"/>
</dbReference>
<feature type="region of interest" description="Disordered" evidence="1">
    <location>
        <begin position="132"/>
        <end position="167"/>
    </location>
</feature>
<reference evidence="2 3" key="1">
    <citation type="submission" date="2018-10" db="EMBL/GenBank/DDBJ databases">
        <title>Complete genome sequence of Malassezia restricta CBS 7877.</title>
        <authorList>
            <person name="Morand S.C."/>
            <person name="Bertignac M."/>
            <person name="Iltis A."/>
            <person name="Kolder I."/>
            <person name="Pirovano W."/>
            <person name="Jourdain R."/>
            <person name="Clavaud C."/>
        </authorList>
    </citation>
    <scope>NUCLEOTIDE SEQUENCE [LARGE SCALE GENOMIC DNA]</scope>
    <source>
        <strain evidence="2 3">CBS 7877</strain>
    </source>
</reference>
<dbReference type="GO" id="GO:0004864">
    <property type="term" value="F:protein phosphatase inhibitor activity"/>
    <property type="evidence" value="ECO:0007669"/>
    <property type="project" value="InterPro"/>
</dbReference>
<feature type="region of interest" description="Disordered" evidence="1">
    <location>
        <begin position="1"/>
        <end position="50"/>
    </location>
</feature>
<evidence type="ECO:0000313" key="3">
    <source>
        <dbReference type="Proteomes" id="UP000269793"/>
    </source>
</evidence>
<dbReference type="Proteomes" id="UP000269793">
    <property type="component" value="Chromosome III"/>
</dbReference>
<proteinExistence type="predicted"/>
<dbReference type="AlphaFoldDB" id="A0A3G2S5D8"/>
<gene>
    <name evidence="2" type="ORF">DNF11_1609</name>
</gene>
<dbReference type="InterPro" id="IPR007062">
    <property type="entry name" value="PPI-2"/>
</dbReference>
<dbReference type="VEuPathDB" id="FungiDB:DNF11_1609"/>
<dbReference type="GO" id="GO:0009966">
    <property type="term" value="P:regulation of signal transduction"/>
    <property type="evidence" value="ECO:0007669"/>
    <property type="project" value="InterPro"/>
</dbReference>
<keyword evidence="3" id="KW-1185">Reference proteome</keyword>
<accession>A0A3G2S5D8</accession>
<evidence type="ECO:0000313" key="2">
    <source>
        <dbReference type="EMBL" id="AYO42559.1"/>
    </source>
</evidence>
<protein>
    <submittedName>
        <fullName evidence="2">Protein phosphatase inhibitor 2 (IPP-2)</fullName>
    </submittedName>
</protein>
<name>A0A3G2S5D8_MALR7</name>
<feature type="compositionally biased region" description="Basic and acidic residues" evidence="1">
    <location>
        <begin position="1"/>
        <end position="11"/>
    </location>
</feature>
<dbReference type="EMBL" id="CP033150">
    <property type="protein sequence ID" value="AYO42559.1"/>
    <property type="molecule type" value="Genomic_DNA"/>
</dbReference>
<dbReference type="STRING" id="425264.A0A3G2S5D8"/>
<sequence>MTERVPREPVRTSEAPQPRGILKNAGRRGSASRHLQWDEHNLQENEDERESQTFMKIDEPKTPFVHSASVPPMDEEGFDLNDAVASKEATHANTLANARATERAEELVHMVQSSDVPVDLGVVRERYEAEQAHHAAFSEKRHQHYGNEAAALKRRPPPEEEEEEDEA</sequence>
<dbReference type="PANTHER" id="PTHR12398">
    <property type="entry name" value="PROTEIN PHOSPHATASE INHIBITOR"/>
    <property type="match status" value="1"/>
</dbReference>
<dbReference type="PANTHER" id="PTHR12398:SF20">
    <property type="entry name" value="PROTEIN PHOSPHATASE 1 REGULATORY INHIBITOR SUBUNIT 2"/>
    <property type="match status" value="1"/>
</dbReference>
<organism evidence="2 3">
    <name type="scientific">Malassezia restricta (strain ATCC 96810 / NBRC 103918 / CBS 7877)</name>
    <name type="common">Seborrheic dermatitis infection agent</name>
    <dbReference type="NCBI Taxonomy" id="425264"/>
    <lineage>
        <taxon>Eukaryota</taxon>
        <taxon>Fungi</taxon>
        <taxon>Dikarya</taxon>
        <taxon>Basidiomycota</taxon>
        <taxon>Ustilaginomycotina</taxon>
        <taxon>Malasseziomycetes</taxon>
        <taxon>Malasseziales</taxon>
        <taxon>Malasseziaceae</taxon>
        <taxon>Malassezia</taxon>
    </lineage>
</organism>
<evidence type="ECO:0000256" key="1">
    <source>
        <dbReference type="SAM" id="MobiDB-lite"/>
    </source>
</evidence>